<sequence length="151" mass="16861">MLSNACKYAIRSLLYLGIHSDESKKIGAKKIAEELETPQPFLAKLLRQLATAKLVSSTKGPNGGFFLDPKNRKKSVWDIIKSIDGTDKFDQCFLGLSKCDDKNPCPVHATVSPFKQKLLRDFRDKTIDNLVEEIKAKGTVISLKDFDTLDS</sequence>
<comment type="caution">
    <text evidence="1">The sequence shown here is derived from an EMBL/GenBank/DDBJ whole genome shotgun (WGS) entry which is preliminary data.</text>
</comment>
<keyword evidence="2" id="KW-1185">Reference proteome</keyword>
<gene>
    <name evidence="1" type="ORF">GCM10007384_19060</name>
</gene>
<organism evidence="1 2">
    <name type="scientific">Aquimarina muelleri</name>
    <dbReference type="NCBI Taxonomy" id="279356"/>
    <lineage>
        <taxon>Bacteria</taxon>
        <taxon>Pseudomonadati</taxon>
        <taxon>Bacteroidota</taxon>
        <taxon>Flavobacteriia</taxon>
        <taxon>Flavobacteriales</taxon>
        <taxon>Flavobacteriaceae</taxon>
        <taxon>Aquimarina</taxon>
    </lineage>
</organism>
<dbReference type="InterPro" id="IPR000944">
    <property type="entry name" value="Tscrpt_reg_Rrf2"/>
</dbReference>
<reference evidence="1 2" key="1">
    <citation type="journal article" date="2014" name="Int. J. Syst. Evol. Microbiol.">
        <title>Complete genome sequence of Corynebacterium casei LMG S-19264T (=DSM 44701T), isolated from a smear-ripened cheese.</title>
        <authorList>
            <consortium name="US DOE Joint Genome Institute (JGI-PGF)"/>
            <person name="Walter F."/>
            <person name="Albersmeier A."/>
            <person name="Kalinowski J."/>
            <person name="Ruckert C."/>
        </authorList>
    </citation>
    <scope>NUCLEOTIDE SEQUENCE [LARGE SCALE GENOMIC DNA]</scope>
    <source>
        <strain evidence="1 2">KCTC 12285</strain>
    </source>
</reference>
<dbReference type="NCBIfam" id="TIGR00738">
    <property type="entry name" value="rrf2_super"/>
    <property type="match status" value="1"/>
</dbReference>
<evidence type="ECO:0000313" key="1">
    <source>
        <dbReference type="EMBL" id="GGX17836.1"/>
    </source>
</evidence>
<dbReference type="RefSeq" id="WP_027414326.1">
    <property type="nucleotide sequence ID" value="NZ_BMWS01000011.1"/>
</dbReference>
<name>A0A918N384_9FLAO</name>
<dbReference type="InterPro" id="IPR036390">
    <property type="entry name" value="WH_DNA-bd_sf"/>
</dbReference>
<dbReference type="SUPFAM" id="SSF46785">
    <property type="entry name" value="Winged helix' DNA-binding domain"/>
    <property type="match status" value="1"/>
</dbReference>
<dbReference type="EMBL" id="BMWS01000011">
    <property type="protein sequence ID" value="GGX17836.1"/>
    <property type="molecule type" value="Genomic_DNA"/>
</dbReference>
<dbReference type="PANTHER" id="PTHR33221">
    <property type="entry name" value="WINGED HELIX-TURN-HELIX TRANSCRIPTIONAL REGULATOR, RRF2 FAMILY"/>
    <property type="match status" value="1"/>
</dbReference>
<evidence type="ECO:0008006" key="3">
    <source>
        <dbReference type="Google" id="ProtNLM"/>
    </source>
</evidence>
<dbReference type="Proteomes" id="UP000601108">
    <property type="component" value="Unassembled WGS sequence"/>
</dbReference>
<dbReference type="AlphaFoldDB" id="A0A918N384"/>
<dbReference type="Gene3D" id="1.10.10.10">
    <property type="entry name" value="Winged helix-like DNA-binding domain superfamily/Winged helix DNA-binding domain"/>
    <property type="match status" value="1"/>
</dbReference>
<dbReference type="Pfam" id="PF02082">
    <property type="entry name" value="Rrf2"/>
    <property type="match status" value="1"/>
</dbReference>
<accession>A0A918N384</accession>
<dbReference type="GO" id="GO:0003700">
    <property type="term" value="F:DNA-binding transcription factor activity"/>
    <property type="evidence" value="ECO:0007669"/>
    <property type="project" value="TreeGrafter"/>
</dbReference>
<evidence type="ECO:0000313" key="2">
    <source>
        <dbReference type="Proteomes" id="UP000601108"/>
    </source>
</evidence>
<proteinExistence type="predicted"/>
<protein>
    <recommendedName>
        <fullName evidence="3">Transcriptional regulator, BadM/Rrf2 family</fullName>
    </recommendedName>
</protein>
<dbReference type="PANTHER" id="PTHR33221:SF13">
    <property type="entry name" value="TRANSCRIPTIONAL REGULATOR-RELATED"/>
    <property type="match status" value="1"/>
</dbReference>
<dbReference type="InterPro" id="IPR036388">
    <property type="entry name" value="WH-like_DNA-bd_sf"/>
</dbReference>
<dbReference type="GO" id="GO:0005829">
    <property type="term" value="C:cytosol"/>
    <property type="evidence" value="ECO:0007669"/>
    <property type="project" value="TreeGrafter"/>
</dbReference>
<dbReference type="PROSITE" id="PS51197">
    <property type="entry name" value="HTH_RRF2_2"/>
    <property type="match status" value="1"/>
</dbReference>